<dbReference type="AlphaFoldDB" id="A0A0A8Z2M4"/>
<protein>
    <submittedName>
        <fullName evidence="1">Uncharacterized protein</fullName>
    </submittedName>
</protein>
<dbReference type="EMBL" id="GBRH01264829">
    <property type="protein sequence ID" value="JAD33066.1"/>
    <property type="molecule type" value="Transcribed_RNA"/>
</dbReference>
<accession>A0A0A8Z2M4</accession>
<evidence type="ECO:0000313" key="1">
    <source>
        <dbReference type="EMBL" id="JAD33066.1"/>
    </source>
</evidence>
<sequence length="43" mass="4827">MCICNRTCRTSYTKSLVFPIYFPGRRGLCGVASAGWTVRGLRK</sequence>
<name>A0A0A8Z2M4_ARUDO</name>
<reference evidence="1" key="2">
    <citation type="journal article" date="2015" name="Data Brief">
        <title>Shoot transcriptome of the giant reed, Arundo donax.</title>
        <authorList>
            <person name="Barrero R.A."/>
            <person name="Guerrero F.D."/>
            <person name="Moolhuijzen P."/>
            <person name="Goolsby J.A."/>
            <person name="Tidwell J."/>
            <person name="Bellgard S.E."/>
            <person name="Bellgard M.I."/>
        </authorList>
    </citation>
    <scope>NUCLEOTIDE SEQUENCE</scope>
    <source>
        <tissue evidence="1">Shoot tissue taken approximately 20 cm above the soil surface</tissue>
    </source>
</reference>
<organism evidence="1">
    <name type="scientific">Arundo donax</name>
    <name type="common">Giant reed</name>
    <name type="synonym">Donax arundinaceus</name>
    <dbReference type="NCBI Taxonomy" id="35708"/>
    <lineage>
        <taxon>Eukaryota</taxon>
        <taxon>Viridiplantae</taxon>
        <taxon>Streptophyta</taxon>
        <taxon>Embryophyta</taxon>
        <taxon>Tracheophyta</taxon>
        <taxon>Spermatophyta</taxon>
        <taxon>Magnoliopsida</taxon>
        <taxon>Liliopsida</taxon>
        <taxon>Poales</taxon>
        <taxon>Poaceae</taxon>
        <taxon>PACMAD clade</taxon>
        <taxon>Arundinoideae</taxon>
        <taxon>Arundineae</taxon>
        <taxon>Arundo</taxon>
    </lineage>
</organism>
<reference evidence="1" key="1">
    <citation type="submission" date="2014-09" db="EMBL/GenBank/DDBJ databases">
        <authorList>
            <person name="Magalhaes I.L.F."/>
            <person name="Oliveira U."/>
            <person name="Santos F.R."/>
            <person name="Vidigal T.H.D.A."/>
            <person name="Brescovit A.D."/>
            <person name="Santos A.J."/>
        </authorList>
    </citation>
    <scope>NUCLEOTIDE SEQUENCE</scope>
    <source>
        <tissue evidence="1">Shoot tissue taken approximately 20 cm above the soil surface</tissue>
    </source>
</reference>
<proteinExistence type="predicted"/>